<dbReference type="InterPro" id="IPR002867">
    <property type="entry name" value="IBR_dom"/>
</dbReference>
<dbReference type="GO" id="GO:0061630">
    <property type="term" value="F:ubiquitin protein ligase activity"/>
    <property type="evidence" value="ECO:0007669"/>
    <property type="project" value="UniProtKB-EC"/>
</dbReference>
<evidence type="ECO:0000256" key="2">
    <source>
        <dbReference type="ARBA" id="ARBA00012251"/>
    </source>
</evidence>
<comment type="caution">
    <text evidence="12">The sequence shown here is derived from an EMBL/GenBank/DDBJ whole genome shotgun (WGS) entry which is preliminary data.</text>
</comment>
<evidence type="ECO:0000256" key="7">
    <source>
        <dbReference type="ARBA" id="ARBA00022786"/>
    </source>
</evidence>
<dbReference type="PROSITE" id="PS00518">
    <property type="entry name" value="ZF_RING_1"/>
    <property type="match status" value="1"/>
</dbReference>
<dbReference type="SUPFAM" id="SSF57850">
    <property type="entry name" value="RING/U-box"/>
    <property type="match status" value="3"/>
</dbReference>
<dbReference type="InterPro" id="IPR013083">
    <property type="entry name" value="Znf_RING/FYVE/PHD"/>
</dbReference>
<name>A0A8J5XRQ6_DIALT</name>
<feature type="domain" description="RING-type" evidence="10">
    <location>
        <begin position="314"/>
        <end position="351"/>
    </location>
</feature>
<dbReference type="OrthoDB" id="10009520at2759"/>
<evidence type="ECO:0000256" key="9">
    <source>
        <dbReference type="PROSITE-ProRule" id="PRU00175"/>
    </source>
</evidence>
<dbReference type="Pfam" id="PF21235">
    <property type="entry name" value="UBA_ARI1"/>
    <property type="match status" value="1"/>
</dbReference>
<dbReference type="Pfam" id="PF22191">
    <property type="entry name" value="IBR_1"/>
    <property type="match status" value="1"/>
</dbReference>
<dbReference type="PANTHER" id="PTHR11685">
    <property type="entry name" value="RBR FAMILY RING FINGER AND IBR DOMAIN-CONTAINING"/>
    <property type="match status" value="1"/>
</dbReference>
<dbReference type="Pfam" id="PF01485">
    <property type="entry name" value="IBR"/>
    <property type="match status" value="1"/>
</dbReference>
<evidence type="ECO:0000313" key="12">
    <source>
        <dbReference type="EMBL" id="KAG8469259.1"/>
    </source>
</evidence>
<evidence type="ECO:0000256" key="3">
    <source>
        <dbReference type="ARBA" id="ARBA00022679"/>
    </source>
</evidence>
<keyword evidence="7" id="KW-0833">Ubl conjugation pathway</keyword>
<dbReference type="GO" id="GO:0008270">
    <property type="term" value="F:zinc ion binding"/>
    <property type="evidence" value="ECO:0007669"/>
    <property type="project" value="UniProtKB-KW"/>
</dbReference>
<dbReference type="PROSITE" id="PS51873">
    <property type="entry name" value="TRIAD"/>
    <property type="match status" value="1"/>
</dbReference>
<comment type="catalytic activity">
    <reaction evidence="1">
        <text>[E2 ubiquitin-conjugating enzyme]-S-ubiquitinyl-L-cysteine + [acceptor protein]-L-lysine = [E2 ubiquitin-conjugating enzyme]-L-cysteine + [acceptor protein]-N(6)-ubiquitinyl-L-lysine.</text>
        <dbReference type="EC" id="2.3.2.31"/>
    </reaction>
</comment>
<keyword evidence="4" id="KW-0479">Metal-binding</keyword>
<evidence type="ECO:0000256" key="6">
    <source>
        <dbReference type="ARBA" id="ARBA00022771"/>
    </source>
</evidence>
<dbReference type="SMART" id="SM00647">
    <property type="entry name" value="IBR"/>
    <property type="match status" value="2"/>
</dbReference>
<evidence type="ECO:0000256" key="8">
    <source>
        <dbReference type="ARBA" id="ARBA00022833"/>
    </source>
</evidence>
<keyword evidence="13" id="KW-1185">Reference proteome</keyword>
<dbReference type="CDD" id="cd20336">
    <property type="entry name" value="Rcat_RBR"/>
    <property type="match status" value="1"/>
</dbReference>
<dbReference type="InterPro" id="IPR001841">
    <property type="entry name" value="Znf_RING"/>
</dbReference>
<dbReference type="Gene3D" id="3.30.40.10">
    <property type="entry name" value="Zinc/RING finger domain, C3HC4 (zinc finger)"/>
    <property type="match status" value="1"/>
</dbReference>
<protein>
    <recommendedName>
        <fullName evidence="2">RBR-type E3 ubiquitin transferase</fullName>
        <ecNumber evidence="2">2.3.2.31</ecNumber>
    </recommendedName>
</protein>
<dbReference type="EC" id="2.3.2.31" evidence="2"/>
<evidence type="ECO:0000256" key="1">
    <source>
        <dbReference type="ARBA" id="ARBA00001798"/>
    </source>
</evidence>
<dbReference type="PROSITE" id="PS50089">
    <property type="entry name" value="ZF_RING_2"/>
    <property type="match status" value="1"/>
</dbReference>
<keyword evidence="3" id="KW-0808">Transferase</keyword>
<proteinExistence type="predicted"/>
<reference evidence="12" key="1">
    <citation type="submission" date="2021-05" db="EMBL/GenBank/DDBJ databases">
        <title>The genome of the haptophyte Pavlova lutheri (Diacronema luteri, Pavlovales) - a model for lipid biosynthesis in eukaryotic algae.</title>
        <authorList>
            <person name="Hulatt C.J."/>
            <person name="Posewitz M.C."/>
        </authorList>
    </citation>
    <scope>NUCLEOTIDE SEQUENCE</scope>
    <source>
        <strain evidence="12">NIVA-4/92</strain>
    </source>
</reference>
<organism evidence="12 13">
    <name type="scientific">Diacronema lutheri</name>
    <name type="common">Unicellular marine alga</name>
    <name type="synonym">Monochrysis lutheri</name>
    <dbReference type="NCBI Taxonomy" id="2081491"/>
    <lineage>
        <taxon>Eukaryota</taxon>
        <taxon>Haptista</taxon>
        <taxon>Haptophyta</taxon>
        <taxon>Pavlovophyceae</taxon>
        <taxon>Pavlovales</taxon>
        <taxon>Pavlovaceae</taxon>
        <taxon>Diacronema</taxon>
    </lineage>
</organism>
<feature type="domain" description="RING-type" evidence="11">
    <location>
        <begin position="142"/>
        <end position="357"/>
    </location>
</feature>
<evidence type="ECO:0000256" key="5">
    <source>
        <dbReference type="ARBA" id="ARBA00022737"/>
    </source>
</evidence>
<dbReference type="GO" id="GO:0016567">
    <property type="term" value="P:protein ubiquitination"/>
    <property type="evidence" value="ECO:0007669"/>
    <property type="project" value="InterPro"/>
</dbReference>
<gene>
    <name evidence="12" type="ORF">KFE25_007777</name>
</gene>
<dbReference type="Gene3D" id="1.20.120.1750">
    <property type="match status" value="1"/>
</dbReference>
<dbReference type="EMBL" id="JAGTXO010000003">
    <property type="protein sequence ID" value="KAG8469259.1"/>
    <property type="molecule type" value="Genomic_DNA"/>
</dbReference>
<evidence type="ECO:0000256" key="4">
    <source>
        <dbReference type="ARBA" id="ARBA00022723"/>
    </source>
</evidence>
<evidence type="ECO:0000313" key="13">
    <source>
        <dbReference type="Proteomes" id="UP000751190"/>
    </source>
</evidence>
<dbReference type="CDD" id="cd20346">
    <property type="entry name" value="BRcat_RBR_ANKIB1"/>
    <property type="match status" value="1"/>
</dbReference>
<keyword evidence="8" id="KW-0862">Zinc</keyword>
<accession>A0A8J5XRQ6</accession>
<dbReference type="InterPro" id="IPR031127">
    <property type="entry name" value="E3_UB_ligase_RBR"/>
</dbReference>
<evidence type="ECO:0000259" key="11">
    <source>
        <dbReference type="PROSITE" id="PS51873"/>
    </source>
</evidence>
<keyword evidence="5" id="KW-0677">Repeat</keyword>
<dbReference type="InterPro" id="IPR044066">
    <property type="entry name" value="TRIAD_supradom"/>
</dbReference>
<dbReference type="AlphaFoldDB" id="A0A8J5XRQ6"/>
<dbReference type="InterPro" id="IPR048962">
    <property type="entry name" value="ARIH1-like_UBL"/>
</dbReference>
<sequence>MDQAPPQVSLREISKLSSAYSFYSDAYDAEEPPHVGRAPSDACLSAEQLALEQDAQTARVGDVLSVPRATAALLLRAFRWRADALLDAYMEDPAGACARAGVSTSPLARGAAAGRPSGGGADAAGLRAGADADDASATPLGGPFECAVCLGTTAPSGGYAPRCGHCFCSACWRAHASARVGEGRAEVRCMRPGCAQELEAPAVAALLSTRDAAALERNAGERYVREHAHLRWCPAPDCGRAVRVGSLGARDVRCGRCAHAFCFRCARDAHAPLTCEQAAEWADALMRAQRGEWSGDEHGAVGTAEWLRAHARACPSCAAPIERAGGCDHIACARCGHEFCWRCLERWRGHCGCAPAALPLAPPRMRPGARGAEALAYCLAQSIAHARAEAEVGALRAAARRQTATAVVVRHGAGGGPGGALFAGTAGGAPARETDAAPRATEQHDAQLDGAAAALMECRRALKASCMRAYFHEAGSASDLFEHLRAQLEETVARLTAALARAEPSEAGALVAQTAQACAQLRRLNAAMADEHPLVSGPAVAGGSAGEH</sequence>
<keyword evidence="6 9" id="KW-0863">Zinc-finger</keyword>
<dbReference type="InterPro" id="IPR017907">
    <property type="entry name" value="Znf_RING_CS"/>
</dbReference>
<dbReference type="Proteomes" id="UP000751190">
    <property type="component" value="Unassembled WGS sequence"/>
</dbReference>
<evidence type="ECO:0000259" key="10">
    <source>
        <dbReference type="PROSITE" id="PS50089"/>
    </source>
</evidence>